<sequence length="70" mass="7878">MTRLVAAMCGHRYPTNSANGHHKAGDQVFVIDTDPGDFERFFHISHTDAGYICAELSRDEVDQLNLGWLE</sequence>
<dbReference type="EMBL" id="FNTJ01000003">
    <property type="protein sequence ID" value="SED34897.1"/>
    <property type="molecule type" value="Genomic_DNA"/>
</dbReference>
<name>A0A1H4ZY23_9PSED</name>
<organism evidence="1 2">
    <name type="scientific">Pseudomonas saponiphila</name>
    <dbReference type="NCBI Taxonomy" id="556534"/>
    <lineage>
        <taxon>Bacteria</taxon>
        <taxon>Pseudomonadati</taxon>
        <taxon>Pseudomonadota</taxon>
        <taxon>Gammaproteobacteria</taxon>
        <taxon>Pseudomonadales</taxon>
        <taxon>Pseudomonadaceae</taxon>
        <taxon>Pseudomonas</taxon>
    </lineage>
</organism>
<protein>
    <submittedName>
        <fullName evidence="1">Uncharacterized protein</fullName>
    </submittedName>
</protein>
<dbReference type="RefSeq" id="WP_092320856.1">
    <property type="nucleotide sequence ID" value="NZ_FNTJ01000003.1"/>
</dbReference>
<gene>
    <name evidence="1" type="ORF">SAMN05216178_6887</name>
</gene>
<dbReference type="Proteomes" id="UP000198982">
    <property type="component" value="Unassembled WGS sequence"/>
</dbReference>
<proteinExistence type="predicted"/>
<reference evidence="2" key="1">
    <citation type="submission" date="2016-10" db="EMBL/GenBank/DDBJ databases">
        <authorList>
            <person name="Varghese N."/>
            <person name="Submissions S."/>
        </authorList>
    </citation>
    <scope>NUCLEOTIDE SEQUENCE [LARGE SCALE GENOMIC DNA]</scope>
    <source>
        <strain evidence="2">DSM 9751</strain>
    </source>
</reference>
<evidence type="ECO:0000313" key="1">
    <source>
        <dbReference type="EMBL" id="SED34897.1"/>
    </source>
</evidence>
<accession>A0A1H4ZY23</accession>
<keyword evidence="2" id="KW-1185">Reference proteome</keyword>
<evidence type="ECO:0000313" key="2">
    <source>
        <dbReference type="Proteomes" id="UP000198982"/>
    </source>
</evidence>
<dbReference type="AlphaFoldDB" id="A0A1H4ZY23"/>